<proteinExistence type="predicted"/>
<gene>
    <name evidence="1" type="ORF">BD311DRAFT_744252</name>
</gene>
<dbReference type="AlphaFoldDB" id="A0A4Q9N5R7"/>
<accession>A0A4Q9N5R7</accession>
<dbReference type="Proteomes" id="UP000292957">
    <property type="component" value="Unassembled WGS sequence"/>
</dbReference>
<name>A0A4Q9N5R7_9APHY</name>
<evidence type="ECO:0000313" key="1">
    <source>
        <dbReference type="EMBL" id="TBU35585.1"/>
    </source>
</evidence>
<reference evidence="1" key="1">
    <citation type="submission" date="2019-01" db="EMBL/GenBank/DDBJ databases">
        <title>Draft genome sequences of three monokaryotic isolates of the white-rot basidiomycete fungus Dichomitus squalens.</title>
        <authorList>
            <consortium name="DOE Joint Genome Institute"/>
            <person name="Lopez S.C."/>
            <person name="Andreopoulos B."/>
            <person name="Pangilinan J."/>
            <person name="Lipzen A."/>
            <person name="Riley R."/>
            <person name="Ahrendt S."/>
            <person name="Ng V."/>
            <person name="Barry K."/>
            <person name="Daum C."/>
            <person name="Grigoriev I.V."/>
            <person name="Hilden K.S."/>
            <person name="Makela M.R."/>
            <person name="de Vries R.P."/>
        </authorList>
    </citation>
    <scope>NUCLEOTIDE SEQUENCE [LARGE SCALE GENOMIC DNA]</scope>
    <source>
        <strain evidence="1">OM18370.1</strain>
    </source>
</reference>
<dbReference type="EMBL" id="ML143386">
    <property type="protein sequence ID" value="TBU35585.1"/>
    <property type="molecule type" value="Genomic_DNA"/>
</dbReference>
<protein>
    <submittedName>
        <fullName evidence="1">Uncharacterized protein</fullName>
    </submittedName>
</protein>
<sequence>MTRYALYKEGQPLFLHQPLWGKAEIDVCLSAMLQARGCSGERSRGRRRQRGRVIRRAVSNVPSATPSIAESTPRKKLTWGPMAQTLSSPTPSHHVALHASWSWYSLMSRGRHSFRTRYQCTVVEDGEAYRRNKMHMYRQPRARTLVHGGRRTWIWVVAKLDSYAGLHIY</sequence>
<organism evidence="1">
    <name type="scientific">Dichomitus squalens</name>
    <dbReference type="NCBI Taxonomy" id="114155"/>
    <lineage>
        <taxon>Eukaryota</taxon>
        <taxon>Fungi</taxon>
        <taxon>Dikarya</taxon>
        <taxon>Basidiomycota</taxon>
        <taxon>Agaricomycotina</taxon>
        <taxon>Agaricomycetes</taxon>
        <taxon>Polyporales</taxon>
        <taxon>Polyporaceae</taxon>
        <taxon>Dichomitus</taxon>
    </lineage>
</organism>